<dbReference type="Proteomes" id="UP001057375">
    <property type="component" value="Unassembled WGS sequence"/>
</dbReference>
<keyword evidence="2" id="KW-1185">Reference proteome</keyword>
<evidence type="ECO:0000313" key="1">
    <source>
        <dbReference type="EMBL" id="GKT32072.1"/>
    </source>
</evidence>
<evidence type="ECO:0000313" key="2">
    <source>
        <dbReference type="Proteomes" id="UP001057375"/>
    </source>
</evidence>
<sequence>MPDGTIANVDYLDFQQLSALREYKADNAYRLKAIYNRFAIRGPLVAVLARDYRGAATDISPSVFNPLTPDGKLRRDLFAQRKIG</sequence>
<proteinExistence type="predicted"/>
<reference evidence="1" key="1">
    <citation type="submission" date="2022-03" db="EMBL/GenBank/DDBJ databases">
        <title>Draft genome sequence of Aduncisulcus paluster, a free-living microaerophilic Fornicata.</title>
        <authorList>
            <person name="Yuyama I."/>
            <person name="Kume K."/>
            <person name="Tamura T."/>
            <person name="Inagaki Y."/>
            <person name="Hashimoto T."/>
        </authorList>
    </citation>
    <scope>NUCLEOTIDE SEQUENCE</scope>
    <source>
        <strain evidence="1">NY0171</strain>
    </source>
</reference>
<protein>
    <submittedName>
        <fullName evidence="1">Uncharacterized protein</fullName>
    </submittedName>
</protein>
<comment type="caution">
    <text evidence="1">The sequence shown here is derived from an EMBL/GenBank/DDBJ whole genome shotgun (WGS) entry which is preliminary data.</text>
</comment>
<dbReference type="EMBL" id="BQXS01002429">
    <property type="protein sequence ID" value="GKT32072.1"/>
    <property type="molecule type" value="Genomic_DNA"/>
</dbReference>
<gene>
    <name evidence="1" type="ORF">ADUPG1_002195</name>
</gene>
<accession>A0ABQ5KHV8</accession>
<name>A0ABQ5KHV8_9EUKA</name>
<organism evidence="1 2">
    <name type="scientific">Aduncisulcus paluster</name>
    <dbReference type="NCBI Taxonomy" id="2918883"/>
    <lineage>
        <taxon>Eukaryota</taxon>
        <taxon>Metamonada</taxon>
        <taxon>Carpediemonas-like organisms</taxon>
        <taxon>Aduncisulcus</taxon>
    </lineage>
</organism>
<feature type="non-terminal residue" evidence="1">
    <location>
        <position position="84"/>
    </location>
</feature>